<name>A0A838WTH4_9CORY</name>
<dbReference type="InterPro" id="IPR016195">
    <property type="entry name" value="Pol/histidinol_Pase-like"/>
</dbReference>
<evidence type="ECO:0000259" key="1">
    <source>
        <dbReference type="SMART" id="SM00481"/>
    </source>
</evidence>
<dbReference type="InterPro" id="IPR004013">
    <property type="entry name" value="PHP_dom"/>
</dbReference>
<dbReference type="Proteomes" id="UP000580709">
    <property type="component" value="Unassembled WGS sequence"/>
</dbReference>
<dbReference type="PANTHER" id="PTHR32294:SF4">
    <property type="entry name" value="ERROR-PRONE DNA POLYMERASE"/>
    <property type="match status" value="1"/>
</dbReference>
<dbReference type="EMBL" id="JACEOR010000412">
    <property type="protein sequence ID" value="MBA4505632.1"/>
    <property type="molecule type" value="Genomic_DNA"/>
</dbReference>
<dbReference type="Pfam" id="PF02811">
    <property type="entry name" value="PHP"/>
    <property type="match status" value="1"/>
</dbReference>
<feature type="domain" description="Polymerase/histidinol phosphatase N-terminal" evidence="1">
    <location>
        <begin position="51"/>
        <end position="118"/>
    </location>
</feature>
<evidence type="ECO:0000313" key="2">
    <source>
        <dbReference type="EMBL" id="MBA4505632.1"/>
    </source>
</evidence>
<gene>
    <name evidence="2" type="ORF">H0H28_09940</name>
</gene>
<dbReference type="Gene3D" id="3.20.20.140">
    <property type="entry name" value="Metal-dependent hydrolases"/>
    <property type="match status" value="1"/>
</dbReference>
<evidence type="ECO:0000313" key="3">
    <source>
        <dbReference type="Proteomes" id="UP000580709"/>
    </source>
</evidence>
<dbReference type="GO" id="GO:0008408">
    <property type="term" value="F:3'-5' exonuclease activity"/>
    <property type="evidence" value="ECO:0007669"/>
    <property type="project" value="InterPro"/>
</dbReference>
<sequence length="173" mass="18724">MMFHGGEALSWSRLERILSGRPGPMPVPVNHTRPLVDAPTNRPEASHAPFAELHAVSSYSFLGGASEPEEMVRHAKRLGITTLALLDRDGFYGAVKFAEAAAREGVATVFGAELSLGDRVLPVLARGPEGYRRLSRLIAAARMITREKDEVAYPPLELIAHELAGTCIVLAGW</sequence>
<dbReference type="SMART" id="SM00481">
    <property type="entry name" value="POLIIIAc"/>
    <property type="match status" value="1"/>
</dbReference>
<dbReference type="InterPro" id="IPR004805">
    <property type="entry name" value="DnaE2/DnaE/PolC"/>
</dbReference>
<reference evidence="2 3" key="1">
    <citation type="submission" date="2020-07" db="EMBL/GenBank/DDBJ databases">
        <authorList>
            <person name="Khare M."/>
        </authorList>
    </citation>
    <scope>NUCLEOTIDE SEQUENCE [LARGE SCALE GENOMIC DNA]</scope>
    <source>
        <strain evidence="2 3">P8776</strain>
    </source>
</reference>
<keyword evidence="3" id="KW-1185">Reference proteome</keyword>
<dbReference type="AlphaFoldDB" id="A0A838WTH4"/>
<dbReference type="InterPro" id="IPR003141">
    <property type="entry name" value="Pol/His_phosphatase_N"/>
</dbReference>
<dbReference type="CDD" id="cd07431">
    <property type="entry name" value="PHP_PolIIIA"/>
    <property type="match status" value="1"/>
</dbReference>
<protein>
    <submittedName>
        <fullName evidence="2">PHP domain-containing protein</fullName>
    </submittedName>
</protein>
<feature type="non-terminal residue" evidence="2">
    <location>
        <position position="173"/>
    </location>
</feature>
<accession>A0A838WTH4</accession>
<comment type="caution">
    <text evidence="2">The sequence shown here is derived from an EMBL/GenBank/DDBJ whole genome shotgun (WGS) entry which is preliminary data.</text>
</comment>
<proteinExistence type="predicted"/>
<dbReference type="PANTHER" id="PTHR32294">
    <property type="entry name" value="DNA POLYMERASE III SUBUNIT ALPHA"/>
    <property type="match status" value="1"/>
</dbReference>
<dbReference type="SUPFAM" id="SSF89550">
    <property type="entry name" value="PHP domain-like"/>
    <property type="match status" value="1"/>
</dbReference>
<dbReference type="GO" id="GO:0006260">
    <property type="term" value="P:DNA replication"/>
    <property type="evidence" value="ECO:0007669"/>
    <property type="project" value="InterPro"/>
</dbReference>
<dbReference type="RefSeq" id="WP_181729961.1">
    <property type="nucleotide sequence ID" value="NZ_JACEOR010000412.1"/>
</dbReference>
<organism evidence="2 3">
    <name type="scientific">Corynebacterium sanguinis</name>
    <dbReference type="NCBI Taxonomy" id="2594913"/>
    <lineage>
        <taxon>Bacteria</taxon>
        <taxon>Bacillati</taxon>
        <taxon>Actinomycetota</taxon>
        <taxon>Actinomycetes</taxon>
        <taxon>Mycobacteriales</taxon>
        <taxon>Corynebacteriaceae</taxon>
        <taxon>Corynebacterium</taxon>
    </lineage>
</organism>